<name>A0A8S3UC25_MYTED</name>
<reference evidence="1" key="1">
    <citation type="submission" date="2021-03" db="EMBL/GenBank/DDBJ databases">
        <authorList>
            <person name="Bekaert M."/>
        </authorList>
    </citation>
    <scope>NUCLEOTIDE SEQUENCE</scope>
</reference>
<dbReference type="SUPFAM" id="SSF56219">
    <property type="entry name" value="DNase I-like"/>
    <property type="match status" value="1"/>
</dbReference>
<comment type="caution">
    <text evidence="1">The sequence shown here is derived from an EMBL/GenBank/DDBJ whole genome shotgun (WGS) entry which is preliminary data.</text>
</comment>
<dbReference type="EMBL" id="CAJPWZ010002551">
    <property type="protein sequence ID" value="CAG2240233.1"/>
    <property type="molecule type" value="Genomic_DNA"/>
</dbReference>
<dbReference type="Proteomes" id="UP000683360">
    <property type="component" value="Unassembled WGS sequence"/>
</dbReference>
<evidence type="ECO:0000313" key="2">
    <source>
        <dbReference type="Proteomes" id="UP000683360"/>
    </source>
</evidence>
<dbReference type="AlphaFoldDB" id="A0A8S3UC25"/>
<dbReference type="Gene3D" id="3.60.10.10">
    <property type="entry name" value="Endonuclease/exonuclease/phosphatase"/>
    <property type="match status" value="1"/>
</dbReference>
<accession>A0A8S3UC25</accession>
<sequence>MEKVIVSYKNKGDIMFCGDLNPRTSTPDDYIAQHSSKYLPLFKSYKPDNHIRYRKHCDETLDSRGKEIIDSCINNQMRIVNGRCVGDLPGQFTCFDTHGQSTVDYLITNETLFNQIRYFRVSEFISTFSDCHIKLSLEILAKYQLTESQSNNCHAAPKVKYKQFISSMLQKLDTLRVDNPNKYWKLLNDIPDSKKDSCSSQIDSETWANHFRSLHSAMDNTFYSRLKQFDKILSDKEKFSIFNDLDNQISIKENSDAIASIK</sequence>
<gene>
    <name evidence="1" type="ORF">MEDL_52559</name>
</gene>
<protein>
    <submittedName>
        <fullName evidence="1">Uncharacterized protein</fullName>
    </submittedName>
</protein>
<dbReference type="InterPro" id="IPR036691">
    <property type="entry name" value="Endo/exonu/phosph_ase_sf"/>
</dbReference>
<evidence type="ECO:0000313" key="1">
    <source>
        <dbReference type="EMBL" id="CAG2240233.1"/>
    </source>
</evidence>
<organism evidence="1 2">
    <name type="scientific">Mytilus edulis</name>
    <name type="common">Blue mussel</name>
    <dbReference type="NCBI Taxonomy" id="6550"/>
    <lineage>
        <taxon>Eukaryota</taxon>
        <taxon>Metazoa</taxon>
        <taxon>Spiralia</taxon>
        <taxon>Lophotrochozoa</taxon>
        <taxon>Mollusca</taxon>
        <taxon>Bivalvia</taxon>
        <taxon>Autobranchia</taxon>
        <taxon>Pteriomorphia</taxon>
        <taxon>Mytilida</taxon>
        <taxon>Mytiloidea</taxon>
        <taxon>Mytilidae</taxon>
        <taxon>Mytilinae</taxon>
        <taxon>Mytilus</taxon>
    </lineage>
</organism>
<proteinExistence type="predicted"/>
<keyword evidence="2" id="KW-1185">Reference proteome</keyword>
<dbReference type="OrthoDB" id="8037263at2759"/>